<keyword evidence="2" id="KW-0805">Transcription regulation</keyword>
<keyword evidence="4" id="KW-0804">Transcription</keyword>
<proteinExistence type="inferred from homology"/>
<dbReference type="InterPro" id="IPR014284">
    <property type="entry name" value="RNA_pol_sigma-70_dom"/>
</dbReference>
<dbReference type="InterPro" id="IPR007627">
    <property type="entry name" value="RNA_pol_sigma70_r2"/>
</dbReference>
<dbReference type="Gene3D" id="1.10.1740.10">
    <property type="match status" value="1"/>
</dbReference>
<keyword evidence="3" id="KW-0731">Sigma factor</keyword>
<dbReference type="AlphaFoldDB" id="A0A4Q5LV60"/>
<comment type="caution">
    <text evidence="7">The sequence shown here is derived from an EMBL/GenBank/DDBJ whole genome shotgun (WGS) entry which is preliminary data.</text>
</comment>
<dbReference type="GO" id="GO:0006352">
    <property type="term" value="P:DNA-templated transcription initiation"/>
    <property type="evidence" value="ECO:0007669"/>
    <property type="project" value="InterPro"/>
</dbReference>
<accession>A0A4Q5LV60</accession>
<dbReference type="InterPro" id="IPR036388">
    <property type="entry name" value="WH-like_DNA-bd_sf"/>
</dbReference>
<dbReference type="PANTHER" id="PTHR43133">
    <property type="entry name" value="RNA POLYMERASE ECF-TYPE SIGMA FACTO"/>
    <property type="match status" value="1"/>
</dbReference>
<dbReference type="InterPro" id="IPR013249">
    <property type="entry name" value="RNA_pol_sigma70_r4_t2"/>
</dbReference>
<keyword evidence="8" id="KW-1185">Reference proteome</keyword>
<dbReference type="Pfam" id="PF08281">
    <property type="entry name" value="Sigma70_r4_2"/>
    <property type="match status" value="1"/>
</dbReference>
<dbReference type="NCBIfam" id="TIGR02937">
    <property type="entry name" value="sigma70-ECF"/>
    <property type="match status" value="1"/>
</dbReference>
<dbReference type="Proteomes" id="UP000293162">
    <property type="component" value="Unassembled WGS sequence"/>
</dbReference>
<dbReference type="Pfam" id="PF04542">
    <property type="entry name" value="Sigma70_r2"/>
    <property type="match status" value="1"/>
</dbReference>
<name>A0A4Q5LV60_9BACT</name>
<dbReference type="InterPro" id="IPR039425">
    <property type="entry name" value="RNA_pol_sigma-70-like"/>
</dbReference>
<evidence type="ECO:0000259" key="5">
    <source>
        <dbReference type="Pfam" id="PF04542"/>
    </source>
</evidence>
<dbReference type="SUPFAM" id="SSF88946">
    <property type="entry name" value="Sigma2 domain of RNA polymerase sigma factors"/>
    <property type="match status" value="1"/>
</dbReference>
<evidence type="ECO:0000313" key="8">
    <source>
        <dbReference type="Proteomes" id="UP000293162"/>
    </source>
</evidence>
<evidence type="ECO:0000256" key="3">
    <source>
        <dbReference type="ARBA" id="ARBA00023082"/>
    </source>
</evidence>
<dbReference type="EMBL" id="SEWF01000046">
    <property type="protein sequence ID" value="RYU93419.1"/>
    <property type="molecule type" value="Genomic_DNA"/>
</dbReference>
<feature type="domain" description="RNA polymerase sigma-70 region 2" evidence="5">
    <location>
        <begin position="2"/>
        <end position="60"/>
    </location>
</feature>
<dbReference type="GO" id="GO:0016987">
    <property type="term" value="F:sigma factor activity"/>
    <property type="evidence" value="ECO:0007669"/>
    <property type="project" value="UniProtKB-KW"/>
</dbReference>
<dbReference type="Gene3D" id="1.10.10.10">
    <property type="entry name" value="Winged helix-like DNA-binding domain superfamily/Winged helix DNA-binding domain"/>
    <property type="match status" value="1"/>
</dbReference>
<organism evidence="7 8">
    <name type="scientific">Emticicia agri</name>
    <dbReference type="NCBI Taxonomy" id="2492393"/>
    <lineage>
        <taxon>Bacteria</taxon>
        <taxon>Pseudomonadati</taxon>
        <taxon>Bacteroidota</taxon>
        <taxon>Cytophagia</taxon>
        <taxon>Cytophagales</taxon>
        <taxon>Leadbetterellaceae</taxon>
        <taxon>Emticicia</taxon>
    </lineage>
</organism>
<dbReference type="PANTHER" id="PTHR43133:SF46">
    <property type="entry name" value="RNA POLYMERASE SIGMA-70 FACTOR ECF SUBFAMILY"/>
    <property type="match status" value="1"/>
</dbReference>
<evidence type="ECO:0000259" key="6">
    <source>
        <dbReference type="Pfam" id="PF08281"/>
    </source>
</evidence>
<protein>
    <submittedName>
        <fullName evidence="7">RNA polymerase sigma factor</fullName>
    </submittedName>
</protein>
<evidence type="ECO:0000256" key="2">
    <source>
        <dbReference type="ARBA" id="ARBA00023015"/>
    </source>
</evidence>
<evidence type="ECO:0000313" key="7">
    <source>
        <dbReference type="EMBL" id="RYU93419.1"/>
    </source>
</evidence>
<dbReference type="OrthoDB" id="941544at2"/>
<dbReference type="GO" id="GO:0003677">
    <property type="term" value="F:DNA binding"/>
    <property type="evidence" value="ECO:0007669"/>
    <property type="project" value="InterPro"/>
</dbReference>
<comment type="similarity">
    <text evidence="1">Belongs to the sigma-70 factor family. ECF subfamily.</text>
</comment>
<sequence>MGICLRYLPDKALAQEALNDAFLKIFNLLPYEYKKLSSFRAWARRIIIHTAIDYFRKEKKHFYHNDHDLEESSQQENFFDRESAEEIIRLLNQLPPLWKVVFNLYEIEGYSHDEIAQMMHIPASSCRTYLTRAKQQLRVLINTHNRTMQ</sequence>
<gene>
    <name evidence="7" type="ORF">EWM59_22360</name>
</gene>
<dbReference type="SUPFAM" id="SSF88659">
    <property type="entry name" value="Sigma3 and sigma4 domains of RNA polymerase sigma factors"/>
    <property type="match status" value="1"/>
</dbReference>
<feature type="domain" description="RNA polymerase sigma factor 70 region 4 type 2" evidence="6">
    <location>
        <begin position="85"/>
        <end position="137"/>
    </location>
</feature>
<reference evidence="7 8" key="1">
    <citation type="submission" date="2019-02" db="EMBL/GenBank/DDBJ databases">
        <title>Bacterial novel species Emticicia sp. 17J42-9 isolated from soil.</title>
        <authorList>
            <person name="Jung H.-Y."/>
        </authorList>
    </citation>
    <scope>NUCLEOTIDE SEQUENCE [LARGE SCALE GENOMIC DNA]</scope>
    <source>
        <strain evidence="7 8">17J42-9</strain>
    </source>
</reference>
<evidence type="ECO:0000256" key="1">
    <source>
        <dbReference type="ARBA" id="ARBA00010641"/>
    </source>
</evidence>
<dbReference type="InterPro" id="IPR013324">
    <property type="entry name" value="RNA_pol_sigma_r3/r4-like"/>
</dbReference>
<evidence type="ECO:0000256" key="4">
    <source>
        <dbReference type="ARBA" id="ARBA00023163"/>
    </source>
</evidence>
<dbReference type="CDD" id="cd06171">
    <property type="entry name" value="Sigma70_r4"/>
    <property type="match status" value="1"/>
</dbReference>
<dbReference type="InterPro" id="IPR013325">
    <property type="entry name" value="RNA_pol_sigma_r2"/>
</dbReference>